<proteinExistence type="predicted"/>
<dbReference type="Gene3D" id="1.25.40.10">
    <property type="entry name" value="Tetratricopeptide repeat domain"/>
    <property type="match status" value="2"/>
</dbReference>
<accession>A0ABT7LHZ6</accession>
<dbReference type="RefSeq" id="WP_285982581.1">
    <property type="nucleotide sequence ID" value="NZ_JASVDS010000003.1"/>
</dbReference>
<protein>
    <submittedName>
        <fullName evidence="1">Uncharacterized protein</fullName>
    </submittedName>
</protein>
<organism evidence="1 2">
    <name type="scientific">Roseateles subflavus</name>
    <dbReference type="NCBI Taxonomy" id="3053353"/>
    <lineage>
        <taxon>Bacteria</taxon>
        <taxon>Pseudomonadati</taxon>
        <taxon>Pseudomonadota</taxon>
        <taxon>Betaproteobacteria</taxon>
        <taxon>Burkholderiales</taxon>
        <taxon>Sphaerotilaceae</taxon>
        <taxon>Roseateles</taxon>
    </lineage>
</organism>
<reference evidence="1 2" key="1">
    <citation type="submission" date="2023-06" db="EMBL/GenBank/DDBJ databases">
        <title>Pelomonas sp. APW6 16S ribosomal RNA gene genome sequencing and assembly.</title>
        <authorList>
            <person name="Woo H."/>
        </authorList>
    </citation>
    <scope>NUCLEOTIDE SEQUENCE [LARGE SCALE GENOMIC DNA]</scope>
    <source>
        <strain evidence="1 2">APW6</strain>
    </source>
</reference>
<dbReference type="SUPFAM" id="SSF48452">
    <property type="entry name" value="TPR-like"/>
    <property type="match status" value="1"/>
</dbReference>
<evidence type="ECO:0000313" key="1">
    <source>
        <dbReference type="EMBL" id="MDL5032481.1"/>
    </source>
</evidence>
<evidence type="ECO:0000313" key="2">
    <source>
        <dbReference type="Proteomes" id="UP001238603"/>
    </source>
</evidence>
<comment type="caution">
    <text evidence="1">The sequence shown here is derived from an EMBL/GenBank/DDBJ whole genome shotgun (WGS) entry which is preliminary data.</text>
</comment>
<dbReference type="InterPro" id="IPR011990">
    <property type="entry name" value="TPR-like_helical_dom_sf"/>
</dbReference>
<keyword evidence="2" id="KW-1185">Reference proteome</keyword>
<dbReference type="EMBL" id="JASVDS010000003">
    <property type="protein sequence ID" value="MDL5032481.1"/>
    <property type="molecule type" value="Genomic_DNA"/>
</dbReference>
<sequence>MEIKSRLLKQLDKEIAEARSPVPAACLKARRAILLARHGALNEAREQLTVLHQMAFQHPHPEVGAWLHLAEGLMSYYTDFGSSAQEKIQRALSIARNIQQVEVEALSHAWLAQLAYVRHDLPVVLTHAAECLRVAAPEHHVARGRVHMVLGVCWQYAGQLDQALPWFQRSRAYAAADGDDATISALMYNMAVMRTAQVRWKALATAAAQAPELLLGVDSVKHYDAAVGAAVLAELTPLLRAQILTIQGDFVQAKALYEEHLPLAISRGLARLGSSLMSDLAWCRLNCDQPEAALQQARESEVELDPLCDVDDRAATHTRLAQIFAAVGEADRAAHHAERAAAEWAEFARQQREWGDALAASGLKADPLRR</sequence>
<name>A0ABT7LHZ6_9BURK</name>
<dbReference type="Proteomes" id="UP001238603">
    <property type="component" value="Unassembled WGS sequence"/>
</dbReference>
<gene>
    <name evidence="1" type="ORF">QRD43_11265</name>
</gene>